<comment type="similarity">
    <text evidence="2">Belongs to the SusD family.</text>
</comment>
<feature type="domain" description="SusD-like N-terminal" evidence="7">
    <location>
        <begin position="100"/>
        <end position="235"/>
    </location>
</feature>
<evidence type="ECO:0000256" key="1">
    <source>
        <dbReference type="ARBA" id="ARBA00004442"/>
    </source>
</evidence>
<dbReference type="CDD" id="cd08977">
    <property type="entry name" value="SusD"/>
    <property type="match status" value="1"/>
</dbReference>
<comment type="subcellular location">
    <subcellularLocation>
        <location evidence="1">Cell outer membrane</location>
    </subcellularLocation>
</comment>
<dbReference type="InterPro" id="IPR012944">
    <property type="entry name" value="SusD_RagB_dom"/>
</dbReference>
<dbReference type="Pfam" id="PF14322">
    <property type="entry name" value="SusD-like_3"/>
    <property type="match status" value="1"/>
</dbReference>
<keyword evidence="3" id="KW-0732">Signal</keyword>
<dbReference type="SUPFAM" id="SSF48452">
    <property type="entry name" value="TPR-like"/>
    <property type="match status" value="1"/>
</dbReference>
<organism evidence="8 9">
    <name type="scientific">Flavobacterium ginsengiterrae</name>
    <dbReference type="NCBI Taxonomy" id="871695"/>
    <lineage>
        <taxon>Bacteria</taxon>
        <taxon>Pseudomonadati</taxon>
        <taxon>Bacteroidota</taxon>
        <taxon>Flavobacteriia</taxon>
        <taxon>Flavobacteriales</taxon>
        <taxon>Flavobacteriaceae</taxon>
        <taxon>Flavobacterium</taxon>
    </lineage>
</organism>
<dbReference type="InterPro" id="IPR011990">
    <property type="entry name" value="TPR-like_helical_dom_sf"/>
</dbReference>
<evidence type="ECO:0000313" key="9">
    <source>
        <dbReference type="Proteomes" id="UP001500748"/>
    </source>
</evidence>
<evidence type="ECO:0000259" key="6">
    <source>
        <dbReference type="Pfam" id="PF07980"/>
    </source>
</evidence>
<evidence type="ECO:0000256" key="3">
    <source>
        <dbReference type="ARBA" id="ARBA00022729"/>
    </source>
</evidence>
<dbReference type="EMBL" id="BAABDU010000004">
    <property type="protein sequence ID" value="GAA3773019.1"/>
    <property type="molecule type" value="Genomic_DNA"/>
</dbReference>
<evidence type="ECO:0000259" key="7">
    <source>
        <dbReference type="Pfam" id="PF14322"/>
    </source>
</evidence>
<evidence type="ECO:0000313" key="8">
    <source>
        <dbReference type="EMBL" id="GAA3773019.1"/>
    </source>
</evidence>
<dbReference type="Proteomes" id="UP001500748">
    <property type="component" value="Unassembled WGS sequence"/>
</dbReference>
<evidence type="ECO:0000256" key="5">
    <source>
        <dbReference type="ARBA" id="ARBA00023237"/>
    </source>
</evidence>
<accession>A0ABP7GSJ7</accession>
<reference evidence="9" key="1">
    <citation type="journal article" date="2019" name="Int. J. Syst. Evol. Microbiol.">
        <title>The Global Catalogue of Microorganisms (GCM) 10K type strain sequencing project: providing services to taxonomists for standard genome sequencing and annotation.</title>
        <authorList>
            <consortium name="The Broad Institute Genomics Platform"/>
            <consortium name="The Broad Institute Genome Sequencing Center for Infectious Disease"/>
            <person name="Wu L."/>
            <person name="Ma J."/>
        </authorList>
    </citation>
    <scope>NUCLEOTIDE SEQUENCE [LARGE SCALE GENOMIC DNA]</scope>
    <source>
        <strain evidence="9">JCM 17337</strain>
    </source>
</reference>
<name>A0ABP7GSJ7_9FLAO</name>
<dbReference type="InterPro" id="IPR033985">
    <property type="entry name" value="SusD-like_N"/>
</dbReference>
<comment type="caution">
    <text evidence="8">The sequence shown here is derived from an EMBL/GenBank/DDBJ whole genome shotgun (WGS) entry which is preliminary data.</text>
</comment>
<evidence type="ECO:0000256" key="4">
    <source>
        <dbReference type="ARBA" id="ARBA00023136"/>
    </source>
</evidence>
<dbReference type="Gene3D" id="1.25.40.390">
    <property type="match status" value="1"/>
</dbReference>
<keyword evidence="9" id="KW-1185">Reference proteome</keyword>
<gene>
    <name evidence="8" type="ORF">GCM10022423_29290</name>
</gene>
<dbReference type="Pfam" id="PF07980">
    <property type="entry name" value="SusD_RagB"/>
    <property type="match status" value="1"/>
</dbReference>
<dbReference type="PROSITE" id="PS51257">
    <property type="entry name" value="PROKAR_LIPOPROTEIN"/>
    <property type="match status" value="1"/>
</dbReference>
<keyword evidence="4" id="KW-0472">Membrane</keyword>
<sequence length="469" mass="52343">MKRYLSHTIFSLNVALFFVLSATGILTVSCDSFVETASPQSQLPSSAVFENYLTASAALTDIYSKIRDRGMLTGQSSGISYLLANYADELDFYGTPSSSASSFYINALLPGNTNLQEYWSVAYNQIYAANSVIERTKASLSLTDVQKKQLSGEAFFIRALVHFYLTNLYGDVPYIVSTDYKINSMPVKVSTKEVYNLVINDLNAAADMLGSEYIKNERTRPNRYAVLALQARVYLYHGKWAEAANASSAVLNASGLFALQTDLKSVFLKESKETIWQLQSSVSGKNTDEAASFIFFTVPPSSAALNSAIINSFTSVDKRKISWTGSLSSGASTWYYSFKYKEFYNTSVSKEYPIMLRLSEQYLIRAEARAQQGDIIGSKEDLDQIRQRAGLSKTTAVTKQEILDAILEERKLELFSEYGHRFFDLKRTGNLDQKLSGIKPGWNTADRLFPIPQNEININSNLLPQNTGY</sequence>
<keyword evidence="5" id="KW-0998">Cell outer membrane</keyword>
<protein>
    <submittedName>
        <fullName evidence="8">RagB/SusD family nutrient uptake outer membrane protein</fullName>
    </submittedName>
</protein>
<feature type="domain" description="RagB/SusD" evidence="6">
    <location>
        <begin position="332"/>
        <end position="469"/>
    </location>
</feature>
<proteinExistence type="inferred from homology"/>
<evidence type="ECO:0000256" key="2">
    <source>
        <dbReference type="ARBA" id="ARBA00006275"/>
    </source>
</evidence>
<dbReference type="RefSeq" id="WP_345145380.1">
    <property type="nucleotide sequence ID" value="NZ_BAABDU010000004.1"/>
</dbReference>